<dbReference type="EMBL" id="LNYV01000034">
    <property type="protein sequence ID" value="KTD55972.1"/>
    <property type="molecule type" value="Genomic_DNA"/>
</dbReference>
<keyword evidence="1" id="KW-0732">Signal</keyword>
<proteinExistence type="predicted"/>
<protein>
    <recommendedName>
        <fullName evidence="4">Transporter</fullName>
    </recommendedName>
</protein>
<dbReference type="Pfam" id="PF13557">
    <property type="entry name" value="Phenol_MetA_deg"/>
    <property type="match status" value="1"/>
</dbReference>
<name>A0A0W0YH58_9GAMM</name>
<evidence type="ECO:0000256" key="1">
    <source>
        <dbReference type="SAM" id="SignalP"/>
    </source>
</evidence>
<dbReference type="PATRIC" id="fig|28087.4.peg.2266"/>
<feature type="chain" id="PRO_5006917586" description="Transporter" evidence="1">
    <location>
        <begin position="21"/>
        <end position="261"/>
    </location>
</feature>
<sequence length="261" mass="28968">MQRKSLKLLICIFYAHTLYAGSDNPCNDILNIVNSPSNLDSACSVPFKKVLIELNYIDQQLNTHQGVQQNFPNAEIRFGLPFNSEFLINPPNYIHQKSFPKSGISTTLLALKHSIYYNPQWMFALEEIVNTPGGSSAYGSHGWGSTLNCTTTLTINEHLSIDGMLGISRLSDSSLNGGNHFNSINPDIVITYSLSERIDIYGEVYGQSKISAKESAGYNFDGGIIFLLYTNTVLSISGGQQLYNYLGGFTHYINFGMYVML</sequence>
<reference evidence="2 3" key="1">
    <citation type="submission" date="2015-11" db="EMBL/GenBank/DDBJ databases">
        <title>Genomic analysis of 38 Legionella species identifies large and diverse effector repertoires.</title>
        <authorList>
            <person name="Burstein D."/>
            <person name="Amaro F."/>
            <person name="Zusman T."/>
            <person name="Lifshitz Z."/>
            <person name="Cohen O."/>
            <person name="Gilbert J.A."/>
            <person name="Pupko T."/>
            <person name="Shuman H.A."/>
            <person name="Segal G."/>
        </authorList>
    </citation>
    <scope>NUCLEOTIDE SEQUENCE [LARGE SCALE GENOMIC DNA]</scope>
    <source>
        <strain evidence="2 3">Mt.St.Helens-4</strain>
    </source>
</reference>
<feature type="signal peptide" evidence="1">
    <location>
        <begin position="1"/>
        <end position="20"/>
    </location>
</feature>
<dbReference type="RefSeq" id="WP_027271048.1">
    <property type="nucleotide sequence ID" value="NZ_CAAAJE010000012.1"/>
</dbReference>
<comment type="caution">
    <text evidence="2">The sequence shown here is derived from an EMBL/GenBank/DDBJ whole genome shotgun (WGS) entry which is preliminary data.</text>
</comment>
<dbReference type="OrthoDB" id="5645193at2"/>
<dbReference type="Proteomes" id="UP000054621">
    <property type="component" value="Unassembled WGS sequence"/>
</dbReference>
<evidence type="ECO:0000313" key="2">
    <source>
        <dbReference type="EMBL" id="KTD55972.1"/>
    </source>
</evidence>
<dbReference type="eggNOG" id="ENOG5033VPC">
    <property type="taxonomic scope" value="Bacteria"/>
</dbReference>
<dbReference type="InterPro" id="IPR025737">
    <property type="entry name" value="FApF"/>
</dbReference>
<accession>A0A0W0YH58</accession>
<organism evidence="2 3">
    <name type="scientific">Legionella sainthelensi</name>
    <dbReference type="NCBI Taxonomy" id="28087"/>
    <lineage>
        <taxon>Bacteria</taxon>
        <taxon>Pseudomonadati</taxon>
        <taxon>Pseudomonadota</taxon>
        <taxon>Gammaproteobacteria</taxon>
        <taxon>Legionellales</taxon>
        <taxon>Legionellaceae</taxon>
        <taxon>Legionella</taxon>
    </lineage>
</organism>
<dbReference type="AlphaFoldDB" id="A0A0W0YH58"/>
<evidence type="ECO:0008006" key="4">
    <source>
        <dbReference type="Google" id="ProtNLM"/>
    </source>
</evidence>
<gene>
    <name evidence="2" type="ORF">Lsai_2102</name>
</gene>
<evidence type="ECO:0000313" key="3">
    <source>
        <dbReference type="Proteomes" id="UP000054621"/>
    </source>
</evidence>